<reference evidence="1 2" key="1">
    <citation type="journal article" date="2022" name="Int. J. Syst. Evol. Microbiol.">
        <title>Pseudomonas fitomaticsae sp. nov., isolated at Marimurtra Botanical Garden in Blanes, Catalonia, Spain.</title>
        <authorList>
            <person name="Atanasov K.E."/>
            <person name="Galbis D.M."/>
            <person name="Cornado D."/>
            <person name="Serpico A."/>
            <person name="Sanchez G."/>
            <person name="Bosch M."/>
            <person name="Ferrer A."/>
            <person name="Altabella T."/>
        </authorList>
    </citation>
    <scope>NUCLEOTIDE SEQUENCE [LARGE SCALE GENOMIC DNA]</scope>
    <source>
        <strain evidence="1 2">FIT81</strain>
    </source>
</reference>
<dbReference type="Proteomes" id="UP001162907">
    <property type="component" value="Chromosome"/>
</dbReference>
<name>A0ABY3Q803_9PSED</name>
<dbReference type="EMBL" id="CP075567">
    <property type="protein sequence ID" value="UFQ01714.1"/>
    <property type="molecule type" value="Genomic_DNA"/>
</dbReference>
<organism evidence="1 2">
    <name type="scientific">Pseudomonas fitomaticsae</name>
    <dbReference type="NCBI Taxonomy" id="2837969"/>
    <lineage>
        <taxon>Bacteria</taxon>
        <taxon>Pseudomonadati</taxon>
        <taxon>Pseudomonadota</taxon>
        <taxon>Gammaproteobacteria</taxon>
        <taxon>Pseudomonadales</taxon>
        <taxon>Pseudomonadaceae</taxon>
        <taxon>Pseudomonas</taxon>
    </lineage>
</organism>
<accession>A0ABY3Q803</accession>
<evidence type="ECO:0000313" key="1">
    <source>
        <dbReference type="EMBL" id="UFQ01714.1"/>
    </source>
</evidence>
<evidence type="ECO:0008006" key="3">
    <source>
        <dbReference type="Google" id="ProtNLM"/>
    </source>
</evidence>
<dbReference type="RefSeq" id="WP_230736145.1">
    <property type="nucleotide sequence ID" value="NZ_CP075567.1"/>
</dbReference>
<evidence type="ECO:0000313" key="2">
    <source>
        <dbReference type="Proteomes" id="UP001162907"/>
    </source>
</evidence>
<protein>
    <recommendedName>
        <fullName evidence="3">DUF4145 domain-containing protein</fullName>
    </recommendedName>
</protein>
<sequence>MQEAENLPLMPKSALVYYLDEKQSPIPYQKVASIRSCLENIVETIFVHIVEPVDKAKWRRGDLNIRIGLLSHFFSADVIDRLHSIRLLGNDGAHQAKHAALTDERIGDGLSALSVLCEWAILTYIKKHGLMSTDWLATVLSTLPPVYRVRILEPLIESNNLDRARVIAHQEVREAYARRMYQGLIPLDSAPPETTEEEDRIMSFLLSIDKLAMAYLKNKQFERSFEFVQEMFDEGWMTEEFARDTWEKLESLQSSFHSLPISESMEQTRTYLEKILPAVKDEEQNLFLTLFSAMVLESPEARAASFSQAPQLGAAPESAK</sequence>
<proteinExistence type="predicted"/>
<keyword evidence="2" id="KW-1185">Reference proteome</keyword>
<gene>
    <name evidence="1" type="ORF">KJY40_08475</name>
</gene>